<dbReference type="GO" id="GO:0016787">
    <property type="term" value="F:hydrolase activity"/>
    <property type="evidence" value="ECO:0007669"/>
    <property type="project" value="UniProtKB-KW"/>
</dbReference>
<dbReference type="PANTHER" id="PTHR43751:SF3">
    <property type="entry name" value="SULFATASE N-TERMINAL DOMAIN-CONTAINING PROTEIN"/>
    <property type="match status" value="1"/>
</dbReference>
<keyword evidence="3" id="KW-1185">Reference proteome</keyword>
<feature type="domain" description="Sulfatase N-terminal" evidence="1">
    <location>
        <begin position="3"/>
        <end position="336"/>
    </location>
</feature>
<comment type="caution">
    <text evidence="2">The sequence shown here is derived from an EMBL/GenBank/DDBJ whole genome shotgun (WGS) entry which is preliminary data.</text>
</comment>
<dbReference type="SUPFAM" id="SSF53649">
    <property type="entry name" value="Alkaline phosphatase-like"/>
    <property type="match status" value="1"/>
</dbReference>
<evidence type="ECO:0000313" key="2">
    <source>
        <dbReference type="EMBL" id="MBC5690602.1"/>
    </source>
</evidence>
<name>A0A923RTU0_9FIRM</name>
<dbReference type="InterPro" id="IPR017850">
    <property type="entry name" value="Alkaline_phosphatase_core_sf"/>
</dbReference>
<dbReference type="Proteomes" id="UP000652477">
    <property type="component" value="Unassembled WGS sequence"/>
</dbReference>
<dbReference type="PANTHER" id="PTHR43751">
    <property type="entry name" value="SULFATASE"/>
    <property type="match status" value="1"/>
</dbReference>
<reference evidence="2" key="1">
    <citation type="submission" date="2020-08" db="EMBL/GenBank/DDBJ databases">
        <title>Genome public.</title>
        <authorList>
            <person name="Liu C."/>
            <person name="Sun Q."/>
        </authorList>
    </citation>
    <scope>NUCLEOTIDE SEQUENCE</scope>
    <source>
        <strain evidence="2">NSJ-55</strain>
    </source>
</reference>
<protein>
    <submittedName>
        <fullName evidence="2">Sulfatase-like hydrolase/transferase</fullName>
    </submittedName>
</protein>
<accession>A0A923RTU0</accession>
<gene>
    <name evidence="2" type="ORF">H8S37_16950</name>
</gene>
<sequence length="498" mass="57301">MRVLFIDIDTLRPDHLGCYGYGRNTSPNIDSIADEGVCFDNYYCSDAPCLPSRAALITGQCGIRTGVVGHGGTAADMRPWGPEREFRDVRSMGSLFTQMRRAGLYTISFSSFPERHTAWWFNAGLNECHNCGGVGHESAEAVTPSVLEWLKSNGKKKDWFLHVHYWDPHGPYRTPEEFGNPFENTPLPDNWIDKERFQEHLQHVGPHGANEIYMWNDKADPNYPRYPGKLENLKDVKYFIDQYDCGISYADQHVGKILFLLKEMQLYDEELAVIVTSDHGENLGELGIYGEHATADMATGRIPMIIKWPGGLKGIHDFELHSNIDLLPTLRELLDIENKPAMFKHMEIPEGHYDGSSYAKTIRTGEKAGKKGVIISQCAHVCQRSVRFDEYLYIRTYHGGYHLFEREMLFDVRKSTHELENIAEKYPELCEKAAKILLDWQDDMMKKSQYQIDPLWTVMKENGPYHIHGQLEAYIERLENTPRKSKIGKLRKQYRTEL</sequence>
<dbReference type="RefSeq" id="WP_186877254.1">
    <property type="nucleotide sequence ID" value="NZ_JACOPF010000006.1"/>
</dbReference>
<dbReference type="CDD" id="cd16148">
    <property type="entry name" value="sulfatase_like"/>
    <property type="match status" value="1"/>
</dbReference>
<keyword evidence="2" id="KW-0378">Hydrolase</keyword>
<dbReference type="InterPro" id="IPR000917">
    <property type="entry name" value="Sulfatase_N"/>
</dbReference>
<proteinExistence type="predicted"/>
<dbReference type="EMBL" id="JACOPF010000006">
    <property type="protein sequence ID" value="MBC5690602.1"/>
    <property type="molecule type" value="Genomic_DNA"/>
</dbReference>
<dbReference type="AlphaFoldDB" id="A0A923RTU0"/>
<dbReference type="InterPro" id="IPR052701">
    <property type="entry name" value="GAG_Ulvan_Degrading_Sulfatases"/>
</dbReference>
<dbReference type="Gene3D" id="3.40.720.10">
    <property type="entry name" value="Alkaline Phosphatase, subunit A"/>
    <property type="match status" value="1"/>
</dbReference>
<dbReference type="Pfam" id="PF00884">
    <property type="entry name" value="Sulfatase"/>
    <property type="match status" value="1"/>
</dbReference>
<evidence type="ECO:0000259" key="1">
    <source>
        <dbReference type="Pfam" id="PF00884"/>
    </source>
</evidence>
<organism evidence="2 3">
    <name type="scientific">Mediterraneibacter hominis</name>
    <dbReference type="NCBI Taxonomy" id="2763054"/>
    <lineage>
        <taxon>Bacteria</taxon>
        <taxon>Bacillati</taxon>
        <taxon>Bacillota</taxon>
        <taxon>Clostridia</taxon>
        <taxon>Lachnospirales</taxon>
        <taxon>Lachnospiraceae</taxon>
        <taxon>Mediterraneibacter</taxon>
    </lineage>
</organism>
<evidence type="ECO:0000313" key="3">
    <source>
        <dbReference type="Proteomes" id="UP000652477"/>
    </source>
</evidence>